<reference evidence="2 3" key="1">
    <citation type="submission" date="2022-12" db="EMBL/GenBank/DDBJ databases">
        <title>Chromosome-level genome of Tegillarca granosa.</title>
        <authorList>
            <person name="Kim J."/>
        </authorList>
    </citation>
    <scope>NUCLEOTIDE SEQUENCE [LARGE SCALE GENOMIC DNA]</scope>
    <source>
        <strain evidence="2">Teg-2019</strain>
        <tissue evidence="2">Adductor muscle</tissue>
    </source>
</reference>
<dbReference type="InterPro" id="IPR029201">
    <property type="entry name" value="Jiraiya"/>
</dbReference>
<sequence>MQDKTDNNYKNRDLLDVVIQKKEEQQIQEAGTRISNLIPRDDGNLSRPSSFMSKQSITFSQSNDRLSEDVNSMLQDKKIVNNITLRIYTLAIICMTSLIICALTLQLLYALGDCQNLDININGTLITSSKTYADVIEVATAFSTFCLVLNVNCILVCSMQCFVTAKILKVENGEERSIKYLTECSSSRFIAVVGFFASLPLFLLCKYNVKVFKLSFCTTNAAIMLYIVLRYKTTPAVTSIIIISIGFIFCILSVMQNTYQWRAELVAAEEGRPVYDSKSNKTSAKLGHENKLSTLV</sequence>
<evidence type="ECO:0008006" key="4">
    <source>
        <dbReference type="Google" id="ProtNLM"/>
    </source>
</evidence>
<evidence type="ECO:0000313" key="3">
    <source>
        <dbReference type="Proteomes" id="UP001217089"/>
    </source>
</evidence>
<feature type="transmembrane region" description="Helical" evidence="1">
    <location>
        <begin position="186"/>
        <end position="204"/>
    </location>
</feature>
<protein>
    <recommendedName>
        <fullName evidence="4">Transmembrane protein</fullName>
    </recommendedName>
</protein>
<dbReference type="PANTHER" id="PTHR39947:SF1">
    <property type="entry name" value="IP19862P"/>
    <property type="match status" value="1"/>
</dbReference>
<comment type="caution">
    <text evidence="2">The sequence shown here is derived from an EMBL/GenBank/DDBJ whole genome shotgun (WGS) entry which is preliminary data.</text>
</comment>
<keyword evidence="1" id="KW-1133">Transmembrane helix</keyword>
<feature type="transmembrane region" description="Helical" evidence="1">
    <location>
        <begin position="87"/>
        <end position="109"/>
    </location>
</feature>
<name>A0ABQ9EHV6_TEGGR</name>
<evidence type="ECO:0000256" key="1">
    <source>
        <dbReference type="SAM" id="Phobius"/>
    </source>
</evidence>
<keyword evidence="1" id="KW-0472">Membrane</keyword>
<dbReference type="PANTHER" id="PTHR39947">
    <property type="entry name" value="IP19862P"/>
    <property type="match status" value="1"/>
</dbReference>
<organism evidence="2 3">
    <name type="scientific">Tegillarca granosa</name>
    <name type="common">Malaysian cockle</name>
    <name type="synonym">Anadara granosa</name>
    <dbReference type="NCBI Taxonomy" id="220873"/>
    <lineage>
        <taxon>Eukaryota</taxon>
        <taxon>Metazoa</taxon>
        <taxon>Spiralia</taxon>
        <taxon>Lophotrochozoa</taxon>
        <taxon>Mollusca</taxon>
        <taxon>Bivalvia</taxon>
        <taxon>Autobranchia</taxon>
        <taxon>Pteriomorphia</taxon>
        <taxon>Arcoida</taxon>
        <taxon>Arcoidea</taxon>
        <taxon>Arcidae</taxon>
        <taxon>Tegillarca</taxon>
    </lineage>
</organism>
<feature type="transmembrane region" description="Helical" evidence="1">
    <location>
        <begin position="235"/>
        <end position="255"/>
    </location>
</feature>
<dbReference type="Pfam" id="PF15038">
    <property type="entry name" value="Jiraiya"/>
    <property type="match status" value="1"/>
</dbReference>
<gene>
    <name evidence="2" type="ORF">KUTeg_018343</name>
</gene>
<dbReference type="Proteomes" id="UP001217089">
    <property type="component" value="Unassembled WGS sequence"/>
</dbReference>
<accession>A0ABQ9EHV6</accession>
<proteinExistence type="predicted"/>
<dbReference type="EMBL" id="JARBDR010000903">
    <property type="protein sequence ID" value="KAJ8304760.1"/>
    <property type="molecule type" value="Genomic_DNA"/>
</dbReference>
<keyword evidence="3" id="KW-1185">Reference proteome</keyword>
<keyword evidence="1" id="KW-0812">Transmembrane</keyword>
<evidence type="ECO:0000313" key="2">
    <source>
        <dbReference type="EMBL" id="KAJ8304760.1"/>
    </source>
</evidence>